<organism evidence="8 9">
    <name type="scientific">Dialister succinatiphilus YIT 11850</name>
    <dbReference type="NCBI Taxonomy" id="742743"/>
    <lineage>
        <taxon>Bacteria</taxon>
        <taxon>Bacillati</taxon>
        <taxon>Bacillota</taxon>
        <taxon>Negativicutes</taxon>
        <taxon>Veillonellales</taxon>
        <taxon>Veillonellaceae</taxon>
        <taxon>Dialister</taxon>
    </lineage>
</organism>
<feature type="active site" description="Nucleophile" evidence="6">
    <location>
        <position position="16"/>
    </location>
</feature>
<comment type="catalytic activity">
    <reaction evidence="5">
        <text>O-phospho-L-tyrosyl-[protein] + H2O = L-tyrosyl-[protein] + phosphate</text>
        <dbReference type="Rhea" id="RHEA:10684"/>
        <dbReference type="Rhea" id="RHEA-COMP:10136"/>
        <dbReference type="Rhea" id="RHEA-COMP:20101"/>
        <dbReference type="ChEBI" id="CHEBI:15377"/>
        <dbReference type="ChEBI" id="CHEBI:43474"/>
        <dbReference type="ChEBI" id="CHEBI:46858"/>
        <dbReference type="ChEBI" id="CHEBI:61978"/>
        <dbReference type="EC" id="3.1.3.48"/>
    </reaction>
</comment>
<dbReference type="CDD" id="cd16343">
    <property type="entry name" value="LMWPTP"/>
    <property type="match status" value="1"/>
</dbReference>
<feature type="active site" description="Proton donor" evidence="6">
    <location>
        <position position="131"/>
    </location>
</feature>
<dbReference type="InterPro" id="IPR023485">
    <property type="entry name" value="Ptyr_pPase"/>
</dbReference>
<gene>
    <name evidence="8" type="ORF">HMPREF9453_02005</name>
</gene>
<dbReference type="PATRIC" id="fig|742743.3.peg.2020"/>
<dbReference type="SUPFAM" id="SSF52788">
    <property type="entry name" value="Phosphotyrosine protein phosphatases I"/>
    <property type="match status" value="1"/>
</dbReference>
<evidence type="ECO:0000256" key="6">
    <source>
        <dbReference type="PIRSR" id="PIRSR617867-1"/>
    </source>
</evidence>
<keyword evidence="9" id="KW-1185">Reference proteome</keyword>
<dbReference type="PANTHER" id="PTHR11717">
    <property type="entry name" value="LOW MOLECULAR WEIGHT PROTEIN TYROSINE PHOSPHATASE"/>
    <property type="match status" value="1"/>
</dbReference>
<evidence type="ECO:0000256" key="5">
    <source>
        <dbReference type="ARBA" id="ARBA00051722"/>
    </source>
</evidence>
<dbReference type="Proteomes" id="UP000003277">
    <property type="component" value="Unassembled WGS sequence"/>
</dbReference>
<dbReference type="GO" id="GO:0004725">
    <property type="term" value="F:protein tyrosine phosphatase activity"/>
    <property type="evidence" value="ECO:0007669"/>
    <property type="project" value="UniProtKB-EC"/>
</dbReference>
<feature type="domain" description="Phosphotyrosine protein phosphatase I" evidence="7">
    <location>
        <begin position="10"/>
        <end position="155"/>
    </location>
</feature>
<dbReference type="Gene3D" id="3.40.50.2300">
    <property type="match status" value="1"/>
</dbReference>
<sequence>MTMQNHEDKLHILFICHGNICRSPMAEMIMKDMVRQRGLDGKYEISSMAATTEEVGHDIYPPAQRTLAAHHIPFTKRRAALMTRKDYEEADYVIAMDEENLDDLSRLTQGDPEKKISRLLDWAGETRDVADPWYTGNFEKTYEDIAKGCRAVLEKLS</sequence>
<dbReference type="HOGENOM" id="CLU_071415_2_3_9"/>
<dbReference type="PANTHER" id="PTHR11717:SF7">
    <property type="entry name" value="LOW MOLECULAR WEIGHT PHOSPHOTYROSINE PROTEIN PHOSPHATASE"/>
    <property type="match status" value="1"/>
</dbReference>
<dbReference type="PRINTS" id="PR00719">
    <property type="entry name" value="LMWPTPASE"/>
</dbReference>
<comment type="caution">
    <text evidence="8">The sequence shown here is derived from an EMBL/GenBank/DDBJ whole genome shotgun (WGS) entry which is preliminary data.</text>
</comment>
<dbReference type="eggNOG" id="COG0394">
    <property type="taxonomic scope" value="Bacteria"/>
</dbReference>
<evidence type="ECO:0000313" key="8">
    <source>
        <dbReference type="EMBL" id="EHO62073.1"/>
    </source>
</evidence>
<dbReference type="AlphaFoldDB" id="H1D317"/>
<evidence type="ECO:0000313" key="9">
    <source>
        <dbReference type="Proteomes" id="UP000003277"/>
    </source>
</evidence>
<keyword evidence="4" id="KW-0904">Protein phosphatase</keyword>
<proteinExistence type="inferred from homology"/>
<name>H1D317_9FIRM</name>
<dbReference type="Pfam" id="PF01451">
    <property type="entry name" value="LMWPc"/>
    <property type="match status" value="1"/>
</dbReference>
<evidence type="ECO:0000256" key="4">
    <source>
        <dbReference type="ARBA" id="ARBA00022912"/>
    </source>
</evidence>
<comment type="similarity">
    <text evidence="1">Belongs to the low molecular weight phosphotyrosine protein phosphatase family.</text>
</comment>
<evidence type="ECO:0000259" key="7">
    <source>
        <dbReference type="SMART" id="SM00226"/>
    </source>
</evidence>
<dbReference type="STRING" id="742743.HMPREF9453_02005"/>
<evidence type="ECO:0000256" key="2">
    <source>
        <dbReference type="ARBA" id="ARBA00013064"/>
    </source>
</evidence>
<dbReference type="SMART" id="SM00226">
    <property type="entry name" value="LMWPc"/>
    <property type="match status" value="1"/>
</dbReference>
<evidence type="ECO:0000256" key="1">
    <source>
        <dbReference type="ARBA" id="ARBA00011063"/>
    </source>
</evidence>
<dbReference type="InterPro" id="IPR050438">
    <property type="entry name" value="LMW_PTPase"/>
</dbReference>
<dbReference type="OrthoDB" id="9784339at2"/>
<dbReference type="EMBL" id="ADLT01000070">
    <property type="protein sequence ID" value="EHO62073.1"/>
    <property type="molecule type" value="Genomic_DNA"/>
</dbReference>
<evidence type="ECO:0000256" key="3">
    <source>
        <dbReference type="ARBA" id="ARBA00022801"/>
    </source>
</evidence>
<keyword evidence="3" id="KW-0378">Hydrolase</keyword>
<dbReference type="InterPro" id="IPR036196">
    <property type="entry name" value="Ptyr_pPase_sf"/>
</dbReference>
<dbReference type="RefSeq" id="WP_008860497.1">
    <property type="nucleotide sequence ID" value="NZ_JH591190.1"/>
</dbReference>
<accession>H1D317</accession>
<protein>
    <recommendedName>
        <fullName evidence="2">protein-tyrosine-phosphatase</fullName>
        <ecNumber evidence="2">3.1.3.48</ecNumber>
    </recommendedName>
</protein>
<dbReference type="EC" id="3.1.3.48" evidence="2"/>
<reference evidence="8 9" key="1">
    <citation type="submission" date="2011-11" db="EMBL/GenBank/DDBJ databases">
        <title>The Genome Sequence of Dialister succinatiphilus YIT 11850.</title>
        <authorList>
            <consortium name="The Broad Institute Genome Sequencing Platform"/>
            <person name="Earl A."/>
            <person name="Ward D."/>
            <person name="Feldgarden M."/>
            <person name="Gevers D."/>
            <person name="Morotomi M."/>
            <person name="Young S.K."/>
            <person name="Zeng Q."/>
            <person name="Gargeya S."/>
            <person name="Fitzgerald M."/>
            <person name="Haas B."/>
            <person name="Abouelleil A."/>
            <person name="Alvarado L."/>
            <person name="Arachchi H.M."/>
            <person name="Berlin A."/>
            <person name="Brown A."/>
            <person name="Chapman S.B."/>
            <person name="Dunbar C."/>
            <person name="Gearin G."/>
            <person name="Goldberg J."/>
            <person name="Griggs A."/>
            <person name="Gujja S."/>
            <person name="Heiman D."/>
            <person name="Howarth C."/>
            <person name="Lui A."/>
            <person name="MacDonald P.J.P."/>
            <person name="Montmayeur A."/>
            <person name="Murphy C."/>
            <person name="Neiman D."/>
            <person name="Pearson M."/>
            <person name="Priest M."/>
            <person name="Roberts A."/>
            <person name="Saif S."/>
            <person name="Shea T."/>
            <person name="Sisk P."/>
            <person name="Stolte C."/>
            <person name="Sykes S."/>
            <person name="Wortman J."/>
            <person name="Nusbaum C."/>
            <person name="Birren B."/>
        </authorList>
    </citation>
    <scope>NUCLEOTIDE SEQUENCE [LARGE SCALE GENOMIC DNA]</scope>
    <source>
        <strain evidence="8 9">YIT 11850</strain>
    </source>
</reference>
<dbReference type="InterPro" id="IPR017867">
    <property type="entry name" value="Tyr_phospatase_low_mol_wt"/>
</dbReference>
<feature type="active site" evidence="6">
    <location>
        <position position="22"/>
    </location>
</feature>